<feature type="region of interest" description="Disordered" evidence="1">
    <location>
        <begin position="71"/>
        <end position="100"/>
    </location>
</feature>
<evidence type="ECO:0008006" key="5">
    <source>
        <dbReference type="Google" id="ProtNLM"/>
    </source>
</evidence>
<keyword evidence="2" id="KW-0732">Signal</keyword>
<feature type="compositionally biased region" description="Basic and acidic residues" evidence="1">
    <location>
        <begin position="90"/>
        <end position="100"/>
    </location>
</feature>
<dbReference type="Gene3D" id="3.10.450.50">
    <property type="match status" value="1"/>
</dbReference>
<name>A0A8J2WDX5_9STRA</name>
<organism evidence="3 4">
    <name type="scientific">Pelagomonas calceolata</name>
    <dbReference type="NCBI Taxonomy" id="35677"/>
    <lineage>
        <taxon>Eukaryota</taxon>
        <taxon>Sar</taxon>
        <taxon>Stramenopiles</taxon>
        <taxon>Ochrophyta</taxon>
        <taxon>Pelagophyceae</taxon>
        <taxon>Pelagomonadales</taxon>
        <taxon>Pelagomonadaceae</taxon>
        <taxon>Pelagomonas</taxon>
    </lineage>
</organism>
<protein>
    <recommendedName>
        <fullName evidence="5">SnoaL-like domain-containing protein</fullName>
    </recommendedName>
</protein>
<proteinExistence type="predicted"/>
<evidence type="ECO:0000313" key="4">
    <source>
        <dbReference type="Proteomes" id="UP000789595"/>
    </source>
</evidence>
<dbReference type="InterPro" id="IPR032710">
    <property type="entry name" value="NTF2-like_dom_sf"/>
</dbReference>
<reference evidence="3" key="1">
    <citation type="submission" date="2021-11" db="EMBL/GenBank/DDBJ databases">
        <authorList>
            <consortium name="Genoscope - CEA"/>
            <person name="William W."/>
        </authorList>
    </citation>
    <scope>NUCLEOTIDE SEQUENCE</scope>
</reference>
<dbReference type="AlphaFoldDB" id="A0A8J2WDX5"/>
<evidence type="ECO:0000313" key="3">
    <source>
        <dbReference type="EMBL" id="CAH0364425.1"/>
    </source>
</evidence>
<keyword evidence="4" id="KW-1185">Reference proteome</keyword>
<accession>A0A8J2WDX5</accession>
<dbReference type="Proteomes" id="UP000789595">
    <property type="component" value="Unassembled WGS sequence"/>
</dbReference>
<evidence type="ECO:0000256" key="2">
    <source>
        <dbReference type="SAM" id="SignalP"/>
    </source>
</evidence>
<feature type="chain" id="PRO_5035191312" description="SnoaL-like domain-containing protein" evidence="2">
    <location>
        <begin position="19"/>
        <end position="306"/>
    </location>
</feature>
<gene>
    <name evidence="3" type="ORF">PECAL_1P07860</name>
</gene>
<dbReference type="SUPFAM" id="SSF54427">
    <property type="entry name" value="NTF2-like"/>
    <property type="match status" value="1"/>
</dbReference>
<evidence type="ECO:0000256" key="1">
    <source>
        <dbReference type="SAM" id="MobiDB-lite"/>
    </source>
</evidence>
<sequence length="306" mass="33444">MLGQPAACILLLTTGATAFDYLASLTVQDAATVAKPAAKDPATYLESLPTPKAATIKEAVAAAPVLVPRTDPFSNPKAEARQEASTTWDAARRKAQDDGPKADYAARAREWVLNDGFHAPAKASLMADDFVWFGPIVGPLNKQDFLRTVDMFKVYEGFPDLKMHLAEFTRDPVEENRYWSILRLEGTNTEPQASGTGFSYKPTNNKLDVGPQCISVTFDADGRVSRYTGGYVVDRTQGKTGMLGAMFAITKTVGGFVPSLRVAKILNAIGARLKNFPKARSHRDDLPAKWRSLGRRFGKRTAEAWD</sequence>
<dbReference type="OrthoDB" id="199820at2759"/>
<comment type="caution">
    <text evidence="3">The sequence shown here is derived from an EMBL/GenBank/DDBJ whole genome shotgun (WGS) entry which is preliminary data.</text>
</comment>
<feature type="signal peptide" evidence="2">
    <location>
        <begin position="1"/>
        <end position="18"/>
    </location>
</feature>
<dbReference type="EMBL" id="CAKKNE010000001">
    <property type="protein sequence ID" value="CAH0364425.1"/>
    <property type="molecule type" value="Genomic_DNA"/>
</dbReference>